<evidence type="ECO:0000256" key="3">
    <source>
        <dbReference type="ARBA" id="ARBA00023163"/>
    </source>
</evidence>
<evidence type="ECO:0000259" key="4">
    <source>
        <dbReference type="PROSITE" id="PS01124"/>
    </source>
</evidence>
<dbReference type="GO" id="GO:0003700">
    <property type="term" value="F:DNA-binding transcription factor activity"/>
    <property type="evidence" value="ECO:0007669"/>
    <property type="project" value="InterPro"/>
</dbReference>
<sequence>RALLLETRSPVGEIAAQLGFASGSHFSQAFARHWGMTPLRWRQQH</sequence>
<comment type="caution">
    <text evidence="5">The sequence shown here is derived from an EMBL/GenBank/DDBJ whole genome shotgun (WGS) entry which is preliminary data.</text>
</comment>
<organism evidence="5 6">
    <name type="scientific">Acidovorax cavernicola</name>
    <dbReference type="NCBI Taxonomy" id="1675792"/>
    <lineage>
        <taxon>Bacteria</taxon>
        <taxon>Pseudomonadati</taxon>
        <taxon>Pseudomonadota</taxon>
        <taxon>Betaproteobacteria</taxon>
        <taxon>Burkholderiales</taxon>
        <taxon>Comamonadaceae</taxon>
        <taxon>Acidovorax</taxon>
    </lineage>
</organism>
<protein>
    <submittedName>
        <fullName evidence="5">Helix-turn-helix domain-containing protein</fullName>
    </submittedName>
</protein>
<dbReference type="InterPro" id="IPR009057">
    <property type="entry name" value="Homeodomain-like_sf"/>
</dbReference>
<keyword evidence="1" id="KW-0805">Transcription regulation</keyword>
<dbReference type="Proteomes" id="UP000265619">
    <property type="component" value="Unassembled WGS sequence"/>
</dbReference>
<keyword evidence="6" id="KW-1185">Reference proteome</keyword>
<dbReference type="PROSITE" id="PS01124">
    <property type="entry name" value="HTH_ARAC_FAMILY_2"/>
    <property type="match status" value="1"/>
</dbReference>
<dbReference type="GO" id="GO:0043565">
    <property type="term" value="F:sequence-specific DNA binding"/>
    <property type="evidence" value="ECO:0007669"/>
    <property type="project" value="InterPro"/>
</dbReference>
<dbReference type="Gene3D" id="1.10.10.60">
    <property type="entry name" value="Homeodomain-like"/>
    <property type="match status" value="1"/>
</dbReference>
<feature type="non-terminal residue" evidence="5">
    <location>
        <position position="1"/>
    </location>
</feature>
<dbReference type="InterPro" id="IPR020449">
    <property type="entry name" value="Tscrpt_reg_AraC-type_HTH"/>
</dbReference>
<dbReference type="PANTHER" id="PTHR46796">
    <property type="entry name" value="HTH-TYPE TRANSCRIPTIONAL ACTIVATOR RHAS-RELATED"/>
    <property type="match status" value="1"/>
</dbReference>
<accession>A0A9X8CXM0</accession>
<keyword evidence="3" id="KW-0804">Transcription</keyword>
<dbReference type="PRINTS" id="PR00032">
    <property type="entry name" value="HTHARAC"/>
</dbReference>
<evidence type="ECO:0000256" key="1">
    <source>
        <dbReference type="ARBA" id="ARBA00023015"/>
    </source>
</evidence>
<gene>
    <name evidence="5" type="ORF">D3H34_33670</name>
</gene>
<feature type="domain" description="HTH araC/xylS-type" evidence="4">
    <location>
        <begin position="1"/>
        <end position="44"/>
    </location>
</feature>
<evidence type="ECO:0000256" key="2">
    <source>
        <dbReference type="ARBA" id="ARBA00023125"/>
    </source>
</evidence>
<dbReference type="InterPro" id="IPR050204">
    <property type="entry name" value="AraC_XylS_family_regulators"/>
</dbReference>
<dbReference type="OrthoDB" id="9816344at2"/>
<evidence type="ECO:0000313" key="6">
    <source>
        <dbReference type="Proteomes" id="UP000265619"/>
    </source>
</evidence>
<proteinExistence type="predicted"/>
<dbReference type="InterPro" id="IPR018060">
    <property type="entry name" value="HTH_AraC"/>
</dbReference>
<dbReference type="SUPFAM" id="SSF46689">
    <property type="entry name" value="Homeodomain-like"/>
    <property type="match status" value="1"/>
</dbReference>
<name>A0A9X8CXM0_9BURK</name>
<dbReference type="EMBL" id="QXMN01000364">
    <property type="protein sequence ID" value="RIX68046.1"/>
    <property type="molecule type" value="Genomic_DNA"/>
</dbReference>
<reference evidence="5 6" key="1">
    <citation type="submission" date="2018-09" db="EMBL/GenBank/DDBJ databases">
        <title>Acidovorax cavernicola nov. sp. isolated from Gruta de las Maravillas (Aracena, Spain).</title>
        <authorList>
            <person name="Jurado V."/>
            <person name="Gutierrez-Patricio S."/>
            <person name="Gonzalez-Pimentel J.L."/>
            <person name="Miller A.Z."/>
            <person name="Laiz L."/>
            <person name="Saiz-Jimenez C."/>
        </authorList>
    </citation>
    <scope>NUCLEOTIDE SEQUENCE [LARGE SCALE GENOMIC DNA]</scope>
    <source>
        <strain evidence="5 6">1011MAR4D40.2</strain>
    </source>
</reference>
<dbReference type="Pfam" id="PF12833">
    <property type="entry name" value="HTH_18"/>
    <property type="match status" value="1"/>
</dbReference>
<keyword evidence="2" id="KW-0238">DNA-binding</keyword>
<evidence type="ECO:0000313" key="5">
    <source>
        <dbReference type="EMBL" id="RIX68046.1"/>
    </source>
</evidence>
<dbReference type="AlphaFoldDB" id="A0A9X8CXM0"/>